<dbReference type="Proteomes" id="UP000284842">
    <property type="component" value="Unassembled WGS sequence"/>
</dbReference>
<feature type="chain" id="PRO_5019149989" description="endo-1,4-beta-xylanase" evidence="11">
    <location>
        <begin position="20"/>
        <end position="224"/>
    </location>
</feature>
<sequence>MQLGSLLIAALSLTSIAIASPTGSRLVSRASTPNAYGVNNGFHYRWWTDGQGNATYTNGPGGSYTVDWTNSQGDFYGGKGWSPGSPTRVAHYEGTFKPNGNAYLGLYGFNKSPYGDHRVMESYGTYNPIDYVTFPVRGQITCDGATYDVIDILRYPQGFEPMTHQIHSIRNPKLPNGYVKGTINFACHLAGWASLGLNVEIDPTFQIIATEAYFSSGFSNITVS</sequence>
<accession>A0A409VRE4</accession>
<keyword evidence="14" id="KW-1185">Reference proteome</keyword>
<dbReference type="PROSITE" id="PS51761">
    <property type="entry name" value="GH11_3"/>
    <property type="match status" value="1"/>
</dbReference>
<name>A0A409VRE4_9AGAR</name>
<dbReference type="PANTHER" id="PTHR46828">
    <property type="entry name" value="ENDO-1,4-BETA-XYLANASE A-RELATED"/>
    <property type="match status" value="1"/>
</dbReference>
<reference evidence="13 14" key="1">
    <citation type="journal article" date="2018" name="Evol. Lett.">
        <title>Horizontal gene cluster transfer increased hallucinogenic mushroom diversity.</title>
        <authorList>
            <person name="Reynolds H.T."/>
            <person name="Vijayakumar V."/>
            <person name="Gluck-Thaler E."/>
            <person name="Korotkin H.B."/>
            <person name="Matheny P.B."/>
            <person name="Slot J.C."/>
        </authorList>
    </citation>
    <scope>NUCLEOTIDE SEQUENCE [LARGE SCALE GENOMIC DNA]</scope>
    <source>
        <strain evidence="13 14">2629</strain>
    </source>
</reference>
<dbReference type="GO" id="GO:0045493">
    <property type="term" value="P:xylan catabolic process"/>
    <property type="evidence" value="ECO:0007669"/>
    <property type="project" value="UniProtKB-UniPathway"/>
</dbReference>
<organism evidence="13 14">
    <name type="scientific">Panaeolus cyanescens</name>
    <dbReference type="NCBI Taxonomy" id="181874"/>
    <lineage>
        <taxon>Eukaryota</taxon>
        <taxon>Fungi</taxon>
        <taxon>Dikarya</taxon>
        <taxon>Basidiomycota</taxon>
        <taxon>Agaricomycotina</taxon>
        <taxon>Agaricomycetes</taxon>
        <taxon>Agaricomycetidae</taxon>
        <taxon>Agaricales</taxon>
        <taxon>Agaricineae</taxon>
        <taxon>Galeropsidaceae</taxon>
        <taxon>Panaeolus</taxon>
    </lineage>
</organism>
<dbReference type="InterPro" id="IPR033119">
    <property type="entry name" value="GH11_AS_2"/>
</dbReference>
<dbReference type="Gene3D" id="2.60.120.180">
    <property type="match status" value="1"/>
</dbReference>
<keyword evidence="7" id="KW-0119">Carbohydrate metabolism</keyword>
<keyword evidence="5" id="KW-0858">Xylan degradation</keyword>
<evidence type="ECO:0000256" key="5">
    <source>
        <dbReference type="ARBA" id="ARBA00022651"/>
    </source>
</evidence>
<protein>
    <recommendedName>
        <fullName evidence="4">endo-1,4-beta-xylanase</fullName>
        <ecNumber evidence="4">3.2.1.8</ecNumber>
    </recommendedName>
</protein>
<feature type="signal peptide" evidence="11">
    <location>
        <begin position="1"/>
        <end position="19"/>
    </location>
</feature>
<dbReference type="EC" id="3.2.1.8" evidence="4"/>
<evidence type="ECO:0000256" key="7">
    <source>
        <dbReference type="ARBA" id="ARBA00023277"/>
    </source>
</evidence>
<dbReference type="PROSITE" id="PS00777">
    <property type="entry name" value="GH11_2"/>
    <property type="match status" value="1"/>
</dbReference>
<evidence type="ECO:0000256" key="1">
    <source>
        <dbReference type="ARBA" id="ARBA00000681"/>
    </source>
</evidence>
<dbReference type="InParanoid" id="A0A409VRE4"/>
<dbReference type="SUPFAM" id="SSF49899">
    <property type="entry name" value="Concanavalin A-like lectins/glucanases"/>
    <property type="match status" value="1"/>
</dbReference>
<proteinExistence type="inferred from homology"/>
<gene>
    <name evidence="13" type="ORF">CVT24_007694</name>
</gene>
<comment type="catalytic activity">
    <reaction evidence="1">
        <text>Endohydrolysis of (1-&gt;4)-beta-D-xylosidic linkages in xylans.</text>
        <dbReference type="EC" id="3.2.1.8"/>
    </reaction>
</comment>
<evidence type="ECO:0000256" key="8">
    <source>
        <dbReference type="ARBA" id="ARBA00023295"/>
    </source>
</evidence>
<dbReference type="GO" id="GO:0031176">
    <property type="term" value="F:endo-1,4-beta-xylanase activity"/>
    <property type="evidence" value="ECO:0007669"/>
    <property type="project" value="UniProtKB-EC"/>
</dbReference>
<dbReference type="OrthoDB" id="2115822at2759"/>
<comment type="pathway">
    <text evidence="2">Glycan degradation; xylan degradation.</text>
</comment>
<dbReference type="Pfam" id="PF00457">
    <property type="entry name" value="Glyco_hydro_11"/>
    <property type="match status" value="1"/>
</dbReference>
<dbReference type="InterPro" id="IPR001137">
    <property type="entry name" value="Glyco_hydro_11"/>
</dbReference>
<dbReference type="InterPro" id="IPR013319">
    <property type="entry name" value="GH11/12"/>
</dbReference>
<dbReference type="EMBL" id="NHTK01005999">
    <property type="protein sequence ID" value="PPQ68809.1"/>
    <property type="molecule type" value="Genomic_DNA"/>
</dbReference>
<evidence type="ECO:0000256" key="10">
    <source>
        <dbReference type="PROSITE-ProRule" id="PRU01097"/>
    </source>
</evidence>
<dbReference type="InterPro" id="IPR013320">
    <property type="entry name" value="ConA-like_dom_sf"/>
</dbReference>
<comment type="caution">
    <text evidence="13">The sequence shown here is derived from an EMBL/GenBank/DDBJ whole genome shotgun (WGS) entry which is preliminary data.</text>
</comment>
<evidence type="ECO:0000256" key="11">
    <source>
        <dbReference type="SAM" id="SignalP"/>
    </source>
</evidence>
<evidence type="ECO:0000313" key="14">
    <source>
        <dbReference type="Proteomes" id="UP000284842"/>
    </source>
</evidence>
<evidence type="ECO:0000259" key="12">
    <source>
        <dbReference type="PROSITE" id="PS51761"/>
    </source>
</evidence>
<evidence type="ECO:0000256" key="4">
    <source>
        <dbReference type="ARBA" id="ARBA00012590"/>
    </source>
</evidence>
<keyword evidence="8" id="KW-0326">Glycosidase</keyword>
<comment type="caution">
    <text evidence="10">Lacks conserved residue(s) required for the propagation of feature annotation.</text>
</comment>
<dbReference type="InterPro" id="IPR033123">
    <property type="entry name" value="GH11_dom"/>
</dbReference>
<dbReference type="UniPathway" id="UPA00114"/>
<dbReference type="PANTHER" id="PTHR46828:SF2">
    <property type="entry name" value="ENDO-1,4-BETA-XYLANASE A-RELATED"/>
    <property type="match status" value="1"/>
</dbReference>
<keyword evidence="11" id="KW-0732">Signal</keyword>
<evidence type="ECO:0000256" key="3">
    <source>
        <dbReference type="ARBA" id="ARBA00007792"/>
    </source>
</evidence>
<evidence type="ECO:0000256" key="9">
    <source>
        <dbReference type="ARBA" id="ARBA00023326"/>
    </source>
</evidence>
<keyword evidence="9" id="KW-0624">Polysaccharide degradation</keyword>
<comment type="similarity">
    <text evidence="3 10">Belongs to the glycosyl hydrolase 11 (cellulase G) family.</text>
</comment>
<feature type="domain" description="GH11" evidence="12">
    <location>
        <begin position="30"/>
        <end position="224"/>
    </location>
</feature>
<evidence type="ECO:0000256" key="6">
    <source>
        <dbReference type="ARBA" id="ARBA00022801"/>
    </source>
</evidence>
<keyword evidence="6" id="KW-0378">Hydrolase</keyword>
<evidence type="ECO:0000313" key="13">
    <source>
        <dbReference type="EMBL" id="PPQ68809.1"/>
    </source>
</evidence>
<evidence type="ECO:0000256" key="2">
    <source>
        <dbReference type="ARBA" id="ARBA00004851"/>
    </source>
</evidence>
<dbReference type="AlphaFoldDB" id="A0A409VRE4"/>